<evidence type="ECO:0000256" key="1">
    <source>
        <dbReference type="SAM" id="SignalP"/>
    </source>
</evidence>
<dbReference type="KEGG" id="rin:ACS15_2412"/>
<feature type="domain" description="Thioredoxin-like fold" evidence="2">
    <location>
        <begin position="43"/>
        <end position="147"/>
    </location>
</feature>
<gene>
    <name evidence="3" type="ORF">ACS15_2412</name>
</gene>
<evidence type="ECO:0000313" key="4">
    <source>
        <dbReference type="Proteomes" id="UP000077927"/>
    </source>
</evidence>
<dbReference type="SUPFAM" id="SSF52833">
    <property type="entry name" value="Thioredoxin-like"/>
    <property type="match status" value="1"/>
</dbReference>
<dbReference type="EMBL" id="CP012605">
    <property type="protein sequence ID" value="ANH73593.1"/>
    <property type="molecule type" value="Genomic_DNA"/>
</dbReference>
<evidence type="ECO:0000259" key="2">
    <source>
        <dbReference type="Pfam" id="PF13098"/>
    </source>
</evidence>
<protein>
    <submittedName>
        <fullName evidence="3">Thioredoxin-like domain protein</fullName>
    </submittedName>
</protein>
<feature type="chain" id="PRO_5042045219" evidence="1">
    <location>
        <begin position="26"/>
        <end position="161"/>
    </location>
</feature>
<dbReference type="AlphaFoldDB" id="A0AAC9BJ50"/>
<dbReference type="Pfam" id="PF13098">
    <property type="entry name" value="Thioredoxin_2"/>
    <property type="match status" value="1"/>
</dbReference>
<sequence length="161" mass="17605">MPNTSTLRTLLLALLLVLMSSMANAAPPKEWGFLPLGEAIKIAKRDNKPIFVLFGFEDCPWCSRLYAGAMSDNDLRAQYQSSVVLAYFDTKGGPKSEVFDLPNGVQQTRAGIIQIFAAYPTPSWVFLSPDGTTLGAGRNGKTTAREMRRDLETALAKKSDS</sequence>
<dbReference type="RefSeq" id="WP_021195435.1">
    <property type="nucleotide sequence ID" value="NZ_CP012605.1"/>
</dbReference>
<feature type="signal peptide" evidence="1">
    <location>
        <begin position="1"/>
        <end position="25"/>
    </location>
</feature>
<dbReference type="InterPro" id="IPR036249">
    <property type="entry name" value="Thioredoxin-like_sf"/>
</dbReference>
<organism evidence="3 4">
    <name type="scientific">Ralstonia insidiosa</name>
    <dbReference type="NCBI Taxonomy" id="190721"/>
    <lineage>
        <taxon>Bacteria</taxon>
        <taxon>Pseudomonadati</taxon>
        <taxon>Pseudomonadota</taxon>
        <taxon>Betaproteobacteria</taxon>
        <taxon>Burkholderiales</taxon>
        <taxon>Burkholderiaceae</taxon>
        <taxon>Ralstonia</taxon>
    </lineage>
</organism>
<reference evidence="3 4" key="1">
    <citation type="submission" date="2015-09" db="EMBL/GenBank/DDBJ databases">
        <authorList>
            <person name="Xu Y."/>
            <person name="Nagy A."/>
            <person name="Liu N.T."/>
            <person name="Nou X."/>
        </authorList>
    </citation>
    <scope>NUCLEOTIDE SEQUENCE [LARGE SCALE GENOMIC DNA]</scope>
    <source>
        <strain evidence="3 4">FC1138</strain>
    </source>
</reference>
<proteinExistence type="predicted"/>
<keyword evidence="1" id="KW-0732">Signal</keyword>
<name>A0AAC9BJ50_9RALS</name>
<dbReference type="Gene3D" id="3.40.30.10">
    <property type="entry name" value="Glutaredoxin"/>
    <property type="match status" value="1"/>
</dbReference>
<dbReference type="Proteomes" id="UP000077927">
    <property type="component" value="Chromosome 1"/>
</dbReference>
<dbReference type="InterPro" id="IPR012336">
    <property type="entry name" value="Thioredoxin-like_fold"/>
</dbReference>
<evidence type="ECO:0000313" key="3">
    <source>
        <dbReference type="EMBL" id="ANH73593.1"/>
    </source>
</evidence>
<accession>A0AAC9BJ50</accession>